<keyword evidence="1" id="KW-0694">RNA-binding</keyword>
<reference evidence="2" key="2">
    <citation type="submission" date="2021-04" db="EMBL/GenBank/DDBJ databases">
        <authorList>
            <person name="Gilroy R."/>
        </authorList>
    </citation>
    <scope>NUCLEOTIDE SEQUENCE</scope>
    <source>
        <strain evidence="2">CHK169-2315</strain>
    </source>
</reference>
<keyword evidence="1" id="KW-0804">Transcription</keyword>
<keyword evidence="1" id="KW-0319">Glycerol metabolism</keyword>
<evidence type="ECO:0000313" key="2">
    <source>
        <dbReference type="EMBL" id="HIV73838.1"/>
    </source>
</evidence>
<dbReference type="EMBL" id="DXHX01000028">
    <property type="protein sequence ID" value="HIV73838.1"/>
    <property type="molecule type" value="Genomic_DNA"/>
</dbReference>
<dbReference type="GO" id="GO:0006355">
    <property type="term" value="P:regulation of DNA-templated transcription"/>
    <property type="evidence" value="ECO:0007669"/>
    <property type="project" value="InterPro"/>
</dbReference>
<dbReference type="PANTHER" id="PTHR35787">
    <property type="entry name" value="GLYCEROL UPTAKE OPERON ANTITERMINATOR REGULATORY PROTEIN"/>
    <property type="match status" value="1"/>
</dbReference>
<dbReference type="InterPro" id="IPR013785">
    <property type="entry name" value="Aldolase_TIM"/>
</dbReference>
<protein>
    <recommendedName>
        <fullName evidence="1">Glycerol uptake operon antiterminator regulatory protein</fullName>
    </recommendedName>
</protein>
<evidence type="ECO:0000313" key="3">
    <source>
        <dbReference type="Proteomes" id="UP000823937"/>
    </source>
</evidence>
<gene>
    <name evidence="2" type="ORF">H9895_02015</name>
</gene>
<evidence type="ECO:0000256" key="1">
    <source>
        <dbReference type="PIRNR" id="PIRNR016897"/>
    </source>
</evidence>
<dbReference type="SUPFAM" id="SSF110391">
    <property type="entry name" value="GlpP-like"/>
    <property type="match status" value="1"/>
</dbReference>
<dbReference type="Gene3D" id="3.20.20.70">
    <property type="entry name" value="Aldolase class I"/>
    <property type="match status" value="1"/>
</dbReference>
<comment type="function">
    <text evidence="1">Regulates expression of the glpD operon. In the presence of glycerol 3-phosphate (G3P) causes antitermination of transcription of glpD at the inverted repeat of the leader region to enhance its transcription. Binds and stabilizes glpD leader mRNA.</text>
</comment>
<dbReference type="PANTHER" id="PTHR35787:SF1">
    <property type="entry name" value="GLYCEROL UPTAKE OPERON ANTITERMINATOR REGULATORY PROTEIN"/>
    <property type="match status" value="1"/>
</dbReference>
<reference evidence="2" key="1">
    <citation type="journal article" date="2021" name="PeerJ">
        <title>Extensive microbial diversity within the chicken gut microbiome revealed by metagenomics and culture.</title>
        <authorList>
            <person name="Gilroy R."/>
            <person name="Ravi A."/>
            <person name="Getino M."/>
            <person name="Pursley I."/>
            <person name="Horton D.L."/>
            <person name="Alikhan N.F."/>
            <person name="Baker D."/>
            <person name="Gharbi K."/>
            <person name="Hall N."/>
            <person name="Watson M."/>
            <person name="Adriaenssens E.M."/>
            <person name="Foster-Nyarko E."/>
            <person name="Jarju S."/>
            <person name="Secka A."/>
            <person name="Antonio M."/>
            <person name="Oren A."/>
            <person name="Chaudhuri R.R."/>
            <person name="La Ragione R."/>
            <person name="Hildebrand F."/>
            <person name="Pallen M.J."/>
        </authorList>
    </citation>
    <scope>NUCLEOTIDE SEQUENCE</scope>
    <source>
        <strain evidence="2">CHK169-2315</strain>
    </source>
</reference>
<dbReference type="PIRSF" id="PIRSF016897">
    <property type="entry name" value="GlpP"/>
    <property type="match status" value="1"/>
</dbReference>
<name>A0A9D1PLZ2_9BACI</name>
<keyword evidence="1" id="KW-0805">Transcription regulation</keyword>
<dbReference type="AlphaFoldDB" id="A0A9D1PLZ2"/>
<accession>A0A9D1PLZ2</accession>
<dbReference type="GO" id="GO:0006071">
    <property type="term" value="P:glycerol metabolic process"/>
    <property type="evidence" value="ECO:0007669"/>
    <property type="project" value="UniProtKB-UniRule"/>
</dbReference>
<dbReference type="InterPro" id="IPR006699">
    <property type="entry name" value="GlpP"/>
</dbReference>
<dbReference type="GO" id="GO:0003723">
    <property type="term" value="F:RNA binding"/>
    <property type="evidence" value="ECO:0007669"/>
    <property type="project" value="UniProtKB-KW"/>
</dbReference>
<sequence>MNFVDMVDSQIIASVQKEKDLETAIHSKPNIVFLITGNLTTMEQYIEKLRAANKEIFIHLEFIDGLSNSKSALEFVAKQWKPTGIITTKNHLIKHAKDLGLMTVQRIFLLDGNAVSKGIEMVNSSSPDAVEVMPGVIPKVIDKLARKLPYPIISGGLINSESEVLEALQSGALAISSGNPKMWELDL</sequence>
<dbReference type="Pfam" id="PF04309">
    <property type="entry name" value="G3P_antiterm"/>
    <property type="match status" value="1"/>
</dbReference>
<organism evidence="2 3">
    <name type="scientific">Candidatus Pseudogracilibacillus intestinigallinarum</name>
    <dbReference type="NCBI Taxonomy" id="2838742"/>
    <lineage>
        <taxon>Bacteria</taxon>
        <taxon>Bacillati</taxon>
        <taxon>Bacillota</taxon>
        <taxon>Bacilli</taxon>
        <taxon>Bacillales</taxon>
        <taxon>Bacillaceae</taxon>
        <taxon>Pseudogracilibacillus</taxon>
    </lineage>
</organism>
<dbReference type="Proteomes" id="UP000823937">
    <property type="component" value="Unassembled WGS sequence"/>
</dbReference>
<comment type="caution">
    <text evidence="2">The sequence shown here is derived from an EMBL/GenBank/DDBJ whole genome shotgun (WGS) entry which is preliminary data.</text>
</comment>
<proteinExistence type="predicted"/>